<sequence>MMDTLRKGRILLSLTGWSPDVWLETLRHEAPDRDIVLAPDHAADPNIHYAVVWKQPHGILKDLPNLKAIFSIGAGVDHLFQDPHVPDVPIVRVVSPDLTLRMSEYVVWQVLDHHRKGQAYRDQQRRCVWREDLTQKSADEVTVGIMGLGHLGLDAATKLQALGFRVTGWSRRPKDVAPYITLFTGEAQLGAFLGSADMIVCLLPLTPETAGILAAPLFAQMKKAGPDFAGPILINAGRGGLQNEADILAALDYGALAAASLDVFESEPLPASSPLWHHPRVTITPHAAAASSPAKIIPPMVAQMNRHDAGGPLTDLVDRTAGY</sequence>
<dbReference type="KEGG" id="abaw:D5400_01445"/>
<dbReference type="GO" id="GO:0051287">
    <property type="term" value="F:NAD binding"/>
    <property type="evidence" value="ECO:0007669"/>
    <property type="project" value="InterPro"/>
</dbReference>
<evidence type="ECO:0000256" key="2">
    <source>
        <dbReference type="ARBA" id="ARBA00023027"/>
    </source>
</evidence>
<feature type="domain" description="D-isomer specific 2-hydroxyacid dehydrogenase NAD-binding" evidence="3">
    <location>
        <begin position="108"/>
        <end position="288"/>
    </location>
</feature>
<dbReference type="CDD" id="cd12164">
    <property type="entry name" value="GDH_like_2"/>
    <property type="match status" value="1"/>
</dbReference>
<protein>
    <submittedName>
        <fullName evidence="4">Glyoxylate/hydroxypyruvate reductase A</fullName>
    </submittedName>
</protein>
<dbReference type="Proteomes" id="UP000268192">
    <property type="component" value="Chromosome"/>
</dbReference>
<dbReference type="RefSeq" id="WP_126006955.1">
    <property type="nucleotide sequence ID" value="NZ_CP032509.1"/>
</dbReference>
<evidence type="ECO:0000256" key="1">
    <source>
        <dbReference type="ARBA" id="ARBA00023002"/>
    </source>
</evidence>
<dbReference type="OrthoDB" id="9787219at2"/>
<evidence type="ECO:0000259" key="3">
    <source>
        <dbReference type="Pfam" id="PF02826"/>
    </source>
</evidence>
<keyword evidence="5" id="KW-1185">Reference proteome</keyword>
<gene>
    <name evidence="4" type="ORF">D5400_01445</name>
</gene>
<organism evidence="4 5">
    <name type="scientific">Georhizobium profundi</name>
    <dbReference type="NCBI Taxonomy" id="2341112"/>
    <lineage>
        <taxon>Bacteria</taxon>
        <taxon>Pseudomonadati</taxon>
        <taxon>Pseudomonadota</taxon>
        <taxon>Alphaproteobacteria</taxon>
        <taxon>Hyphomicrobiales</taxon>
        <taxon>Rhizobiaceae</taxon>
        <taxon>Georhizobium</taxon>
    </lineage>
</organism>
<proteinExistence type="predicted"/>
<dbReference type="Pfam" id="PF02826">
    <property type="entry name" value="2-Hacid_dh_C"/>
    <property type="match status" value="1"/>
</dbReference>
<name>A0A3S9AZI3_9HYPH</name>
<keyword evidence="4" id="KW-0670">Pyruvate</keyword>
<keyword evidence="1" id="KW-0560">Oxidoreductase</keyword>
<dbReference type="InterPro" id="IPR036291">
    <property type="entry name" value="NAD(P)-bd_dom_sf"/>
</dbReference>
<dbReference type="InterPro" id="IPR029752">
    <property type="entry name" value="D-isomer_DH_CS1"/>
</dbReference>
<dbReference type="AlphaFoldDB" id="A0A3S9AZI3"/>
<reference evidence="4 5" key="1">
    <citation type="submission" date="2018-09" db="EMBL/GenBank/DDBJ databases">
        <title>Marinorhizobium profundi gen. nov., sp. nov., isolated from a deep-sea sediment sample from the New Britain Trench and proposal of Marinorhizobiaceae fam. nov. in the order Rhizobiales of the class Alphaproteobacteria.</title>
        <authorList>
            <person name="Cao J."/>
        </authorList>
    </citation>
    <scope>NUCLEOTIDE SEQUENCE [LARGE SCALE GENOMIC DNA]</scope>
    <source>
        <strain evidence="4 5">WS11</strain>
    </source>
</reference>
<dbReference type="PANTHER" id="PTHR43333:SF1">
    <property type="entry name" value="D-ISOMER SPECIFIC 2-HYDROXYACID DEHYDROGENASE NAD-BINDING DOMAIN-CONTAINING PROTEIN"/>
    <property type="match status" value="1"/>
</dbReference>
<accession>A0A3S9AZI3</accession>
<keyword evidence="2" id="KW-0520">NAD</keyword>
<dbReference type="InterPro" id="IPR006140">
    <property type="entry name" value="D-isomer_DH_NAD-bd"/>
</dbReference>
<dbReference type="EMBL" id="CP032509">
    <property type="protein sequence ID" value="AZN70109.1"/>
    <property type="molecule type" value="Genomic_DNA"/>
</dbReference>
<evidence type="ECO:0000313" key="4">
    <source>
        <dbReference type="EMBL" id="AZN70109.1"/>
    </source>
</evidence>
<evidence type="ECO:0000313" key="5">
    <source>
        <dbReference type="Proteomes" id="UP000268192"/>
    </source>
</evidence>
<dbReference type="Gene3D" id="3.40.50.720">
    <property type="entry name" value="NAD(P)-binding Rossmann-like Domain"/>
    <property type="match status" value="2"/>
</dbReference>
<dbReference type="SUPFAM" id="SSF52283">
    <property type="entry name" value="Formate/glycerate dehydrogenase catalytic domain-like"/>
    <property type="match status" value="1"/>
</dbReference>
<dbReference type="GO" id="GO:0016616">
    <property type="term" value="F:oxidoreductase activity, acting on the CH-OH group of donors, NAD or NADP as acceptor"/>
    <property type="evidence" value="ECO:0007669"/>
    <property type="project" value="UniProtKB-ARBA"/>
</dbReference>
<dbReference type="SUPFAM" id="SSF51735">
    <property type="entry name" value="NAD(P)-binding Rossmann-fold domains"/>
    <property type="match status" value="1"/>
</dbReference>
<dbReference type="PANTHER" id="PTHR43333">
    <property type="entry name" value="2-HACID_DH_C DOMAIN-CONTAINING PROTEIN"/>
    <property type="match status" value="1"/>
</dbReference>
<dbReference type="PROSITE" id="PS00065">
    <property type="entry name" value="D_2_HYDROXYACID_DH_1"/>
    <property type="match status" value="1"/>
</dbReference>